<dbReference type="PANTHER" id="PTHR34407:SF1">
    <property type="entry name" value="SGNH HYDROLASE-TYPE ESTERASE DOMAIN-CONTAINING PROTEIN"/>
    <property type="match status" value="1"/>
</dbReference>
<protein>
    <submittedName>
        <fullName evidence="2">Acyl-CoA thioesterase</fullName>
    </submittedName>
</protein>
<dbReference type="PANTHER" id="PTHR34407">
    <property type="entry name" value="EXPRESSED PROTEIN"/>
    <property type="match status" value="1"/>
</dbReference>
<proteinExistence type="predicted"/>
<evidence type="ECO:0000313" key="2">
    <source>
        <dbReference type="EMBL" id="OMD33173.1"/>
    </source>
</evidence>
<gene>
    <name evidence="2" type="ORF">BJP51_12475</name>
</gene>
<dbReference type="CDD" id="cd00229">
    <property type="entry name" value="SGNH_hydrolase"/>
    <property type="match status" value="1"/>
</dbReference>
<dbReference type="Proteomes" id="UP000187465">
    <property type="component" value="Unassembled WGS sequence"/>
</dbReference>
<comment type="caution">
    <text evidence="2">The sequence shown here is derived from an EMBL/GenBank/DDBJ whole genome shotgun (WGS) entry which is preliminary data.</text>
</comment>
<feature type="domain" description="SGNH hydrolase-type esterase" evidence="1">
    <location>
        <begin position="229"/>
        <end position="403"/>
    </location>
</feature>
<dbReference type="Pfam" id="PF13472">
    <property type="entry name" value="Lipase_GDSL_2"/>
    <property type="match status" value="1"/>
</dbReference>
<dbReference type="AlphaFoldDB" id="A0A1R0XDL8"/>
<evidence type="ECO:0000259" key="1">
    <source>
        <dbReference type="Pfam" id="PF13472"/>
    </source>
</evidence>
<reference evidence="2 3" key="1">
    <citation type="submission" date="2016-10" db="EMBL/GenBank/DDBJ databases">
        <title>Paenibacillus species isolates.</title>
        <authorList>
            <person name="Beno S.M."/>
        </authorList>
    </citation>
    <scope>NUCLEOTIDE SEQUENCE [LARGE SCALE GENOMIC DNA]</scope>
    <source>
        <strain evidence="2 3">FSL H7-0604</strain>
    </source>
</reference>
<dbReference type="InterPro" id="IPR036514">
    <property type="entry name" value="SGNH_hydro_sf"/>
</dbReference>
<sequence>MKNNNGIITVGKIEGPKAPKDPAERRNGFFVLYETAIEATARAEGPPSQEVYLEGNYLIDKARYIGGVTDETILELLGSCVGFRKLVHSIGVSVRRDPEQNEPISFLLQNWGKTSKYETGSSIRVPCPPDGSEVLLKLEDLEWSEEDAVLGKFAFEFKHEGELAIASIIFYLHDGYSVPELVIEPPVAFDSNEYREIITQSLLHPGNNKRLKTAIHKAIKGEDVTIAYIGGSITQGAGAKPIHTECYAYQSYLRFKELFGTNGGENIHFVKAGVGGTPSELGVIRYERDILREGSVTPDIVVVEFAVNDEGYETKGNCFESLCLKILSADNRPAVVLLFSVFMNDWNLQERLSPIGRAYNLPMVSVKDAVSGQFRLSKNEGNILSKRQFFYDIYHPTNEGHRVMADCLAYLFSETHKTLMDEDDLLLDQHPVIGNDFAGTLLLDRKSHIDAGRIEVGRIEVGGFSGIDTDLQRVEMDANPFGTPEFPHNWMHSASSGEHSFKLTITSKNLILVYKDSGSSEFGKANIYVDGCLVVTADPHENNWTHCNPVILYQNEVSGEHQVEIRMVPEDQYKSFTILGFGYNA</sequence>
<dbReference type="EMBL" id="MKQP01000014">
    <property type="protein sequence ID" value="OMD33173.1"/>
    <property type="molecule type" value="Genomic_DNA"/>
</dbReference>
<dbReference type="SUPFAM" id="SSF52266">
    <property type="entry name" value="SGNH hydrolase"/>
    <property type="match status" value="1"/>
</dbReference>
<organism evidence="2 3">
    <name type="scientific">Paenibacillus odorifer</name>
    <dbReference type="NCBI Taxonomy" id="189426"/>
    <lineage>
        <taxon>Bacteria</taxon>
        <taxon>Bacillati</taxon>
        <taxon>Bacillota</taxon>
        <taxon>Bacilli</taxon>
        <taxon>Bacillales</taxon>
        <taxon>Paenibacillaceae</taxon>
        <taxon>Paenibacillus</taxon>
    </lineage>
</organism>
<accession>A0A1R0XDL8</accession>
<evidence type="ECO:0000313" key="3">
    <source>
        <dbReference type="Proteomes" id="UP000187465"/>
    </source>
</evidence>
<dbReference type="RefSeq" id="WP_051491629.1">
    <property type="nucleotide sequence ID" value="NZ_MKQP01000014.1"/>
</dbReference>
<dbReference type="Gene3D" id="3.40.50.1110">
    <property type="entry name" value="SGNH hydrolase"/>
    <property type="match status" value="1"/>
</dbReference>
<dbReference type="InterPro" id="IPR013830">
    <property type="entry name" value="SGNH_hydro"/>
</dbReference>
<name>A0A1R0XDL8_9BACL</name>